<evidence type="ECO:0000259" key="2">
    <source>
        <dbReference type="SMART" id="SM00642"/>
    </source>
</evidence>
<protein>
    <submittedName>
        <fullName evidence="3">Malto-oligosyltrehalose synthase</fullName>
        <ecNumber evidence="3">5.4.99.15</ecNumber>
    </submittedName>
</protein>
<proteinExistence type="predicted"/>
<dbReference type="InterPro" id="IPR006047">
    <property type="entry name" value="GH13_cat_dom"/>
</dbReference>
<dbReference type="Gene3D" id="1.10.150.200">
    <property type="entry name" value="Maltooligosyl trehalose synthase, domain 3"/>
    <property type="match status" value="1"/>
</dbReference>
<dbReference type="KEGG" id="pbor:BSF38_02411"/>
<keyword evidence="4" id="KW-1185">Reference proteome</keyword>
<dbReference type="GO" id="GO:0030980">
    <property type="term" value="P:alpha-glucan catabolic process"/>
    <property type="evidence" value="ECO:0007669"/>
    <property type="project" value="TreeGrafter"/>
</dbReference>
<dbReference type="GO" id="GO:0047470">
    <property type="term" value="F:(1,4)-alpha-D-glucan 1-alpha-D-glucosylmutase activity"/>
    <property type="evidence" value="ECO:0007669"/>
    <property type="project" value="UniProtKB-EC"/>
</dbReference>
<gene>
    <name evidence="3" type="ORF">BSF38_02411</name>
</gene>
<evidence type="ECO:0000313" key="4">
    <source>
        <dbReference type="Proteomes" id="UP000186309"/>
    </source>
</evidence>
<reference evidence="4" key="1">
    <citation type="submission" date="2016-12" db="EMBL/GenBank/DDBJ databases">
        <title>Comparative genomics of four Isosphaeraceae planctomycetes: a common pool of plasmids and glycoside hydrolase genes.</title>
        <authorList>
            <person name="Ivanova A."/>
        </authorList>
    </citation>
    <scope>NUCLEOTIDE SEQUENCE [LARGE SCALE GENOMIC DNA]</scope>
    <source>
        <strain evidence="4">PX4</strain>
    </source>
</reference>
<name>A0A1U7CPT0_9BACT</name>
<dbReference type="InterPro" id="IPR013797">
    <property type="entry name" value="Maltooligo_trehalose_synth_4"/>
</dbReference>
<dbReference type="Gene3D" id="3.30.1590.10">
    <property type="entry name" value="Maltooligosyl trehalose synthase, domain 2"/>
    <property type="match status" value="1"/>
</dbReference>
<dbReference type="CDD" id="cd11336">
    <property type="entry name" value="AmyAc_MTSase"/>
    <property type="match status" value="1"/>
</dbReference>
<dbReference type="Gene3D" id="1.10.10.470">
    <property type="entry name" value="Maltooligosyl trehalose synthase, domain 4"/>
    <property type="match status" value="1"/>
</dbReference>
<sequence>METPAGAPASAAAPSMTLDESANRDAQVGYVKELLTAALDEIGRRRVVPTATYRFQFHAGFKFRDAQAVVPYLAKLGITECYASPYLKAAPGSTHGYDITDHSQLNPEIGTEAEHAELLETLRAHGLGLILDVVPNHMGILGNENPWWNDVLENGQASIFAGRFDIDWAAPTRPENRGRVLLPFLGGLYGEVLEQGELRLGQDAGAFHIQYHEHRFPLDPHSYQAILEPAIEPITSALGVDDPGALEFQSILTASRNLPAHNETDPARVAERNREKEIVKRRLSALLNEQPAIAEAVSAVLETLNGAPGDPRSFDALDALLEAQPYRLAYWRVASDEINYRRFFDINALVALRADRYEVVRATHQFVLEIVASHGAIGLRIDHPDGLLDPLTYLQRLQETFVLLTARRRHEEGPSPESPPWAEVEPLLRELTAASAPGPGWPPWLYVVVEKILGFDESLPEDWPTHGTSGYDALNRINGLFVDTSNASRFTRQYHELIGDDTTYKDLVYAKKELIMEASLSSELHVLAYHLERIALRDRRARDFTHNALRTALREVIAAFPVYRSYITRTHVGERDRELVGRAVRTAIRRNPLISRSVFEFQRRVLLDRSETPEVLTENEPEQVDFAGKFQQVTAPVTAKGIEDTTFYIYNRLTSLNEVGGEPDRFGASPASLHKWNAWRARRFPYALSALSTHDTKRSEDVRARINVLSEIPDAWFDAFVRWSELNIRHRAQVDDAGVPEHNEEYLLYQTLLGAWPTDEMDAAAFDDFRDRIRAYMAKAIHEAKVHTSWQNPNEEYDAAVDKFIVAILDRSKNAAFFKDFLPFQRMISRHGRINGLAQTLLKLTMPGVPDTYQGTEIWDFSLVDPDNRRPVDYARRAEMLDELSRRHDAAGDDRAGLARELSAGPADGRAKLYVNWRALHARKRSPELFAIGEYRALAAVGRCEASLFAFHRSHGSESAIIAAPRLSTRLAFDGDLPVGPEVWGDSTLQLPGIEPGIRYQDAFTGSIVTSSVRDGTTVLAAGEVFAHFPVALLVET</sequence>
<keyword evidence="3" id="KW-0413">Isomerase</keyword>
<feature type="region of interest" description="Disordered" evidence="1">
    <location>
        <begin position="1"/>
        <end position="20"/>
    </location>
</feature>
<dbReference type="RefSeq" id="WP_210405714.1">
    <property type="nucleotide sequence ID" value="NZ_CP019082.1"/>
</dbReference>
<dbReference type="STRING" id="1387353.BSF38_02411"/>
<dbReference type="GO" id="GO:0005992">
    <property type="term" value="P:trehalose biosynthetic process"/>
    <property type="evidence" value="ECO:0007669"/>
    <property type="project" value="TreeGrafter"/>
</dbReference>
<dbReference type="SMART" id="SM00642">
    <property type="entry name" value="Aamy"/>
    <property type="match status" value="1"/>
</dbReference>
<dbReference type="InterPro" id="IPR012767">
    <property type="entry name" value="Trehalose_TreY"/>
</dbReference>
<feature type="domain" description="Glycosyl hydrolase family 13 catalytic" evidence="2">
    <location>
        <begin position="49"/>
        <end position="353"/>
    </location>
</feature>
<dbReference type="Proteomes" id="UP000186309">
    <property type="component" value="Chromosome"/>
</dbReference>
<dbReference type="SUPFAM" id="SSF51445">
    <property type="entry name" value="(Trans)glycosidases"/>
    <property type="match status" value="1"/>
</dbReference>
<dbReference type="PANTHER" id="PTHR10357">
    <property type="entry name" value="ALPHA-AMYLASE FAMILY MEMBER"/>
    <property type="match status" value="1"/>
</dbReference>
<dbReference type="AlphaFoldDB" id="A0A1U7CPT0"/>
<evidence type="ECO:0000256" key="1">
    <source>
        <dbReference type="SAM" id="MobiDB-lite"/>
    </source>
</evidence>
<feature type="compositionally biased region" description="Low complexity" evidence="1">
    <location>
        <begin position="1"/>
        <end position="15"/>
    </location>
</feature>
<accession>A0A1U7CPT0</accession>
<dbReference type="InterPro" id="IPR017853">
    <property type="entry name" value="GH"/>
</dbReference>
<evidence type="ECO:0000313" key="3">
    <source>
        <dbReference type="EMBL" id="APW60918.1"/>
    </source>
</evidence>
<organism evidence="3 4">
    <name type="scientific">Paludisphaera borealis</name>
    <dbReference type="NCBI Taxonomy" id="1387353"/>
    <lineage>
        <taxon>Bacteria</taxon>
        <taxon>Pseudomonadati</taxon>
        <taxon>Planctomycetota</taxon>
        <taxon>Planctomycetia</taxon>
        <taxon>Isosphaerales</taxon>
        <taxon>Isosphaeraceae</taxon>
        <taxon>Paludisphaera</taxon>
    </lineage>
</organism>
<dbReference type="EC" id="5.4.99.15" evidence="3"/>
<dbReference type="EMBL" id="CP019082">
    <property type="protein sequence ID" value="APW60918.1"/>
    <property type="molecule type" value="Genomic_DNA"/>
</dbReference>
<dbReference type="Gene3D" id="3.20.20.80">
    <property type="entry name" value="Glycosidases"/>
    <property type="match status" value="2"/>
</dbReference>
<dbReference type="NCBIfam" id="TIGR02401">
    <property type="entry name" value="trehalose_TreY"/>
    <property type="match status" value="1"/>
</dbReference>
<dbReference type="Pfam" id="PF00128">
    <property type="entry name" value="Alpha-amylase"/>
    <property type="match status" value="1"/>
</dbReference>
<dbReference type="PANTHER" id="PTHR10357:SF216">
    <property type="entry name" value="MALTOOLIGOSYL TREHALOSE SYNTHASE-RELATED"/>
    <property type="match status" value="1"/>
</dbReference>